<evidence type="ECO:0000256" key="7">
    <source>
        <dbReference type="SAM" id="Phobius"/>
    </source>
</evidence>
<feature type="transmembrane region" description="Helical" evidence="7">
    <location>
        <begin position="527"/>
        <end position="549"/>
    </location>
</feature>
<evidence type="ECO:0000313" key="9">
    <source>
        <dbReference type="EMBL" id="KAG2118921.1"/>
    </source>
</evidence>
<dbReference type="GO" id="GO:0012505">
    <property type="term" value="C:endomembrane system"/>
    <property type="evidence" value="ECO:0007669"/>
    <property type="project" value="UniProtKB-SubCell"/>
</dbReference>
<evidence type="ECO:0000256" key="6">
    <source>
        <dbReference type="SAM" id="MobiDB-lite"/>
    </source>
</evidence>
<dbReference type="GeneID" id="64692990"/>
<dbReference type="SUPFAM" id="SSF103473">
    <property type="entry name" value="MFS general substrate transporter"/>
    <property type="match status" value="2"/>
</dbReference>
<feature type="transmembrane region" description="Helical" evidence="7">
    <location>
        <begin position="48"/>
        <end position="73"/>
    </location>
</feature>
<dbReference type="InterPro" id="IPR036259">
    <property type="entry name" value="MFS_trans_sf"/>
</dbReference>
<feature type="transmembrane region" description="Helical" evidence="7">
    <location>
        <begin position="324"/>
        <end position="344"/>
    </location>
</feature>
<dbReference type="EMBL" id="JABBWM010000003">
    <property type="protein sequence ID" value="KAG2118921.1"/>
    <property type="molecule type" value="Genomic_DNA"/>
</dbReference>
<dbReference type="AlphaFoldDB" id="A0A9P7FHT7"/>
<protein>
    <submittedName>
        <fullName evidence="9">Vacuolar amino acid permease</fullName>
    </submittedName>
</protein>
<dbReference type="Gene3D" id="1.20.1250.20">
    <property type="entry name" value="MFS general substrate transporter like domains"/>
    <property type="match status" value="1"/>
</dbReference>
<feature type="transmembrane region" description="Helical" evidence="7">
    <location>
        <begin position="177"/>
        <end position="196"/>
    </location>
</feature>
<proteinExistence type="predicted"/>
<dbReference type="InterPro" id="IPR011701">
    <property type="entry name" value="MFS"/>
</dbReference>
<sequence>MSSRSSSKESQPLLRDHDQESSYNSVQALESSLPIDPPPLNQVSRAELFWILSGLWSAVFLGSLDGTIVATLLSPIGSYFNKSEQSSYLGTSYLLSVCCFTPLYGRLSDILGRKGAMLLGLTLFGSGTIACAFAPTMEALIVARAVAGMGGGGCEIYLVTVSSIAISDLVPLKQRGLYQGMTNILFGLGAGLGGPFGGWVNDTLGWRAAFLLQAPLLLISFTLVALKVNIKLPNEIETQSTYSKLQRIDFMGSFTLVGAVAGLLLGFSLKTTEELPWSHPLIWGLFCTSAVFWVAFILVEAYWAPYPVMPLRLITQRTPLAISLANFLASVTAFSTIYNVPLYFSAVRLNSSTNAGLHLLPHSVALSTGSMIAGWMMRRTGKLYHLTLASVGLTVIASICLALWDDNTSQYHLWLDVLPQGFGMASLITTTLIAMIASVYKEDMAVATGITYLFRTTGQVLGVSLSGAVLQSVLLRKLRQRITGPGSLEVSGIGVHLYHAVFRHSISSIPELTPAHRKAAVESYADALHVVFICHIAINILVFIACIPIEEHPLPGTLQEQEHYRSQQLAQNDTASAVDSP</sequence>
<keyword evidence="3 7" id="KW-0812">Transmembrane</keyword>
<feature type="transmembrane region" description="Helical" evidence="7">
    <location>
        <begin position="208"/>
        <end position="230"/>
    </location>
</feature>
<dbReference type="InterPro" id="IPR020846">
    <property type="entry name" value="MFS_dom"/>
</dbReference>
<dbReference type="GO" id="GO:0015174">
    <property type="term" value="F:basic amino acid transmembrane transporter activity"/>
    <property type="evidence" value="ECO:0007669"/>
    <property type="project" value="TreeGrafter"/>
</dbReference>
<comment type="caution">
    <text evidence="9">The sequence shown here is derived from an EMBL/GenBank/DDBJ whole genome shotgun (WGS) entry which is preliminary data.</text>
</comment>
<feature type="transmembrane region" description="Helical" evidence="7">
    <location>
        <begin position="141"/>
        <end position="165"/>
    </location>
</feature>
<feature type="transmembrane region" description="Helical" evidence="7">
    <location>
        <begin position="383"/>
        <end position="404"/>
    </location>
</feature>
<feature type="transmembrane region" description="Helical" evidence="7">
    <location>
        <begin position="356"/>
        <end position="376"/>
    </location>
</feature>
<keyword evidence="10" id="KW-1185">Reference proteome</keyword>
<dbReference type="RefSeq" id="XP_041299030.1">
    <property type="nucleotide sequence ID" value="XM_041430731.1"/>
</dbReference>
<feature type="domain" description="Major facilitator superfamily (MFS) profile" evidence="8">
    <location>
        <begin position="51"/>
        <end position="554"/>
    </location>
</feature>
<dbReference type="PROSITE" id="PS50850">
    <property type="entry name" value="MFS"/>
    <property type="match status" value="1"/>
</dbReference>
<feature type="transmembrane region" description="Helical" evidence="7">
    <location>
        <begin position="85"/>
        <end position="104"/>
    </location>
</feature>
<feature type="compositionally biased region" description="Polar residues" evidence="6">
    <location>
        <begin position="1"/>
        <end position="10"/>
    </location>
</feature>
<dbReference type="Proteomes" id="UP000823399">
    <property type="component" value="Unassembled WGS sequence"/>
</dbReference>
<accession>A0A9P7FHT7</accession>
<evidence type="ECO:0000256" key="4">
    <source>
        <dbReference type="ARBA" id="ARBA00022989"/>
    </source>
</evidence>
<evidence type="ECO:0000256" key="5">
    <source>
        <dbReference type="ARBA" id="ARBA00023136"/>
    </source>
</evidence>
<evidence type="ECO:0000256" key="1">
    <source>
        <dbReference type="ARBA" id="ARBA00004127"/>
    </source>
</evidence>
<feature type="compositionally biased region" description="Polar residues" evidence="6">
    <location>
        <begin position="566"/>
        <end position="581"/>
    </location>
</feature>
<evidence type="ECO:0000259" key="8">
    <source>
        <dbReference type="PROSITE" id="PS50850"/>
    </source>
</evidence>
<dbReference type="Pfam" id="PF07690">
    <property type="entry name" value="MFS_1"/>
    <property type="match status" value="1"/>
</dbReference>
<feature type="transmembrane region" description="Helical" evidence="7">
    <location>
        <begin position="424"/>
        <end position="440"/>
    </location>
</feature>
<dbReference type="Gene3D" id="1.20.1720.10">
    <property type="entry name" value="Multidrug resistance protein D"/>
    <property type="match status" value="1"/>
</dbReference>
<evidence type="ECO:0000313" key="10">
    <source>
        <dbReference type="Proteomes" id="UP000823399"/>
    </source>
</evidence>
<evidence type="ECO:0000256" key="2">
    <source>
        <dbReference type="ARBA" id="ARBA00022448"/>
    </source>
</evidence>
<feature type="transmembrane region" description="Helical" evidence="7">
    <location>
        <begin position="281"/>
        <end position="303"/>
    </location>
</feature>
<dbReference type="GO" id="GO:0000329">
    <property type="term" value="C:fungal-type vacuole membrane"/>
    <property type="evidence" value="ECO:0007669"/>
    <property type="project" value="TreeGrafter"/>
</dbReference>
<feature type="transmembrane region" description="Helical" evidence="7">
    <location>
        <begin position="116"/>
        <end position="135"/>
    </location>
</feature>
<comment type="subcellular location">
    <subcellularLocation>
        <location evidence="1">Endomembrane system</location>
        <topology evidence="1">Multi-pass membrane protein</topology>
    </subcellularLocation>
</comment>
<dbReference type="OrthoDB" id="3437016at2759"/>
<dbReference type="PANTHER" id="PTHR23501:SF191">
    <property type="entry name" value="VACUOLAR BASIC AMINO ACID TRANSPORTER 4"/>
    <property type="match status" value="1"/>
</dbReference>
<feature type="region of interest" description="Disordered" evidence="6">
    <location>
        <begin position="1"/>
        <end position="21"/>
    </location>
</feature>
<feature type="transmembrane region" description="Helical" evidence="7">
    <location>
        <begin position="250"/>
        <end position="269"/>
    </location>
</feature>
<evidence type="ECO:0000256" key="3">
    <source>
        <dbReference type="ARBA" id="ARBA00022692"/>
    </source>
</evidence>
<reference evidence="9" key="1">
    <citation type="journal article" date="2020" name="New Phytol.">
        <title>Comparative genomics reveals dynamic genome evolution in host specialist ectomycorrhizal fungi.</title>
        <authorList>
            <person name="Lofgren L.A."/>
            <person name="Nguyen N.H."/>
            <person name="Vilgalys R."/>
            <person name="Ruytinx J."/>
            <person name="Liao H.L."/>
            <person name="Branco S."/>
            <person name="Kuo A."/>
            <person name="LaButti K."/>
            <person name="Lipzen A."/>
            <person name="Andreopoulos W."/>
            <person name="Pangilinan J."/>
            <person name="Riley R."/>
            <person name="Hundley H."/>
            <person name="Na H."/>
            <person name="Barry K."/>
            <person name="Grigoriev I.V."/>
            <person name="Stajich J.E."/>
            <person name="Kennedy P.G."/>
        </authorList>
    </citation>
    <scope>NUCLEOTIDE SEQUENCE</scope>
    <source>
        <strain evidence="9">FC423</strain>
    </source>
</reference>
<feature type="region of interest" description="Disordered" evidence="6">
    <location>
        <begin position="562"/>
        <end position="581"/>
    </location>
</feature>
<gene>
    <name evidence="9" type="ORF">F5147DRAFT_564700</name>
</gene>
<keyword evidence="2" id="KW-0813">Transport</keyword>
<name>A0A9P7FHT7_9AGAM</name>
<dbReference type="PANTHER" id="PTHR23501">
    <property type="entry name" value="MAJOR FACILITATOR SUPERFAMILY"/>
    <property type="match status" value="1"/>
</dbReference>
<keyword evidence="5 7" id="KW-0472">Membrane</keyword>
<dbReference type="GO" id="GO:0005886">
    <property type="term" value="C:plasma membrane"/>
    <property type="evidence" value="ECO:0007669"/>
    <property type="project" value="TreeGrafter"/>
</dbReference>
<organism evidence="9 10">
    <name type="scientific">Suillus discolor</name>
    <dbReference type="NCBI Taxonomy" id="1912936"/>
    <lineage>
        <taxon>Eukaryota</taxon>
        <taxon>Fungi</taxon>
        <taxon>Dikarya</taxon>
        <taxon>Basidiomycota</taxon>
        <taxon>Agaricomycotina</taxon>
        <taxon>Agaricomycetes</taxon>
        <taxon>Agaricomycetidae</taxon>
        <taxon>Boletales</taxon>
        <taxon>Suillineae</taxon>
        <taxon>Suillaceae</taxon>
        <taxon>Suillus</taxon>
    </lineage>
</organism>
<keyword evidence="4 7" id="KW-1133">Transmembrane helix</keyword>